<dbReference type="InterPro" id="IPR000172">
    <property type="entry name" value="GMC_OxRdtase_N"/>
</dbReference>
<dbReference type="InterPro" id="IPR007867">
    <property type="entry name" value="GMC_OxRtase_C"/>
</dbReference>
<feature type="domain" description="Glucose-methanol-choline oxidoreductase C-terminal" evidence="6">
    <location>
        <begin position="475"/>
        <end position="529"/>
    </location>
</feature>
<dbReference type="Gene3D" id="3.50.50.60">
    <property type="entry name" value="FAD/NAD(P)-binding domain"/>
    <property type="match status" value="2"/>
</dbReference>
<dbReference type="Pfam" id="PF00732">
    <property type="entry name" value="GMC_oxred_N"/>
    <property type="match status" value="1"/>
</dbReference>
<comment type="caution">
    <text evidence="7">The sequence shown here is derived from an EMBL/GenBank/DDBJ whole genome shotgun (WGS) entry which is preliminary data.</text>
</comment>
<keyword evidence="3" id="KW-0274">FAD</keyword>
<name>A0A6H3NTV5_9LEPT</name>
<organism evidence="7 8">
    <name type="scientific">Leptospira bandrabouensis</name>
    <dbReference type="NCBI Taxonomy" id="2484903"/>
    <lineage>
        <taxon>Bacteria</taxon>
        <taxon>Pseudomonadati</taxon>
        <taxon>Spirochaetota</taxon>
        <taxon>Spirochaetia</taxon>
        <taxon>Leptospirales</taxon>
        <taxon>Leptospiraceae</taxon>
        <taxon>Leptospira</taxon>
    </lineage>
</organism>
<evidence type="ECO:0000256" key="4">
    <source>
        <dbReference type="ARBA" id="ARBA00023002"/>
    </source>
</evidence>
<feature type="domain" description="Glucose-methanol-choline oxidoreductase N-terminal" evidence="5">
    <location>
        <begin position="70"/>
        <end position="304"/>
    </location>
</feature>
<dbReference type="PANTHER" id="PTHR46056">
    <property type="entry name" value="LONG-CHAIN-ALCOHOL OXIDASE"/>
    <property type="match status" value="1"/>
</dbReference>
<dbReference type="GO" id="GO:0050660">
    <property type="term" value="F:flavin adenine dinucleotide binding"/>
    <property type="evidence" value="ECO:0007669"/>
    <property type="project" value="InterPro"/>
</dbReference>
<sequence length="542" mass="61044">MEDSLKNFQNLEFTTEIKRKVNLKTIWEWKDYKESQEIRTKVCIIGSGCGGATLARELLLAGIDTIILEKGGFYPTATFDNWELNMAGKISGERNLQMDTNYQANLIYGNNVGGASVHYWADSYRTPVDRLNLWEEKFGIRNHTDSDLKPYWPVLEERLNVHLPKEEYYNRMNQKLRLGSNTLGWSGHPVPQARKNCQKSGHCMQGCAFGAKQSQLVTHIDEFIRNQGRLFADMEADGFELIRTEKRSKAKVLIASPKNRASGKKMDLTFRIHADIFVIAAGGFQSSALLLSNGLKKDLPALGEFFGMNASPMVHALFDEEMISYRNIPAAFGIDEFRNARFFPNGNYKEGGFMLMANQLQPATLASMIPSIGEEHFRWMKSLNHIGGTIGWIDDPEEELGRIEWKSKTKKIIAPDGPKTRKVMLDLIEKQVHLNFAVGAKEVLIPTVSGIRLTSLRDLPKIKTINLGPHSLLMAAPHPFGGCRMGENPKNSVVNSEHRVHRFENLFVADSSVFPTGPSVDPSFTIMAFSLRLADHLKEILK</sequence>
<dbReference type="OrthoDB" id="9787779at2"/>
<protein>
    <submittedName>
        <fullName evidence="7">GMC family oxidoreductase</fullName>
    </submittedName>
</protein>
<dbReference type="AlphaFoldDB" id="A0A6H3NTV5"/>
<dbReference type="Proteomes" id="UP000297649">
    <property type="component" value="Unassembled WGS sequence"/>
</dbReference>
<keyword evidence="8" id="KW-1185">Reference proteome</keyword>
<reference evidence="7" key="1">
    <citation type="journal article" date="2019" name="PLoS Negl. Trop. Dis.">
        <title>Revisiting the worldwide diversity of Leptospira species in the environment.</title>
        <authorList>
            <person name="Vincent A.T."/>
            <person name="Schiettekatte O."/>
            <person name="Bourhy P."/>
            <person name="Veyrier F.J."/>
            <person name="Picardeau M."/>
        </authorList>
    </citation>
    <scope>NUCLEOTIDE SEQUENCE [LARGE SCALE GENOMIC DNA]</scope>
    <source>
        <strain evidence="7">201601109</strain>
    </source>
</reference>
<keyword evidence="4" id="KW-0560">Oxidoreductase</keyword>
<evidence type="ECO:0000256" key="2">
    <source>
        <dbReference type="ARBA" id="ARBA00022630"/>
    </source>
</evidence>
<dbReference type="Pfam" id="PF05199">
    <property type="entry name" value="GMC_oxred_C"/>
    <property type="match status" value="1"/>
</dbReference>
<keyword evidence="2" id="KW-0285">Flavoprotein</keyword>
<accession>A0A6H3NTV5</accession>
<evidence type="ECO:0000259" key="5">
    <source>
        <dbReference type="Pfam" id="PF00732"/>
    </source>
</evidence>
<evidence type="ECO:0000313" key="7">
    <source>
        <dbReference type="EMBL" id="TGN16259.1"/>
    </source>
</evidence>
<evidence type="ECO:0000313" key="8">
    <source>
        <dbReference type="Proteomes" id="UP000297649"/>
    </source>
</evidence>
<evidence type="ECO:0000256" key="3">
    <source>
        <dbReference type="ARBA" id="ARBA00022827"/>
    </source>
</evidence>
<dbReference type="PANTHER" id="PTHR46056:SF12">
    <property type="entry name" value="LONG-CHAIN-ALCOHOL OXIDASE"/>
    <property type="match status" value="1"/>
</dbReference>
<evidence type="ECO:0000256" key="1">
    <source>
        <dbReference type="ARBA" id="ARBA00010790"/>
    </source>
</evidence>
<dbReference type="GO" id="GO:0016614">
    <property type="term" value="F:oxidoreductase activity, acting on CH-OH group of donors"/>
    <property type="evidence" value="ECO:0007669"/>
    <property type="project" value="InterPro"/>
</dbReference>
<evidence type="ECO:0000259" key="6">
    <source>
        <dbReference type="Pfam" id="PF05199"/>
    </source>
</evidence>
<dbReference type="SUPFAM" id="SSF51905">
    <property type="entry name" value="FAD/NAD(P)-binding domain"/>
    <property type="match status" value="1"/>
</dbReference>
<proteinExistence type="inferred from homology"/>
<comment type="similarity">
    <text evidence="1">Belongs to the GMC oxidoreductase family.</text>
</comment>
<dbReference type="InterPro" id="IPR036188">
    <property type="entry name" value="FAD/NAD-bd_sf"/>
</dbReference>
<dbReference type="EMBL" id="RQHU01000005">
    <property type="protein sequence ID" value="TGN16259.1"/>
    <property type="molecule type" value="Genomic_DNA"/>
</dbReference>
<gene>
    <name evidence="7" type="ORF">EHR08_08335</name>
</gene>